<feature type="active site" description="For OMPdecase activity" evidence="8">
    <location>
        <position position="70"/>
    </location>
</feature>
<dbReference type="HOGENOM" id="CLU_067069_2_0_2"/>
<evidence type="ECO:0000259" key="10">
    <source>
        <dbReference type="SMART" id="SM00934"/>
    </source>
</evidence>
<evidence type="ECO:0000313" key="11">
    <source>
        <dbReference type="EMBL" id="ABW01589.1"/>
    </source>
</evidence>
<reference evidence="11 12" key="1">
    <citation type="submission" date="2007-10" db="EMBL/GenBank/DDBJ databases">
        <title>Complete sequence of Caldivirga maquilingensis IC-167.</title>
        <authorList>
            <consortium name="US DOE Joint Genome Institute"/>
            <person name="Copeland A."/>
            <person name="Lucas S."/>
            <person name="Lapidus A."/>
            <person name="Barry K."/>
            <person name="Glavina del Rio T."/>
            <person name="Dalin E."/>
            <person name="Tice H."/>
            <person name="Pitluck S."/>
            <person name="Saunders E."/>
            <person name="Brettin T."/>
            <person name="Bruce D."/>
            <person name="Detter J.C."/>
            <person name="Han C."/>
            <person name="Schmutz J."/>
            <person name="Larimer F."/>
            <person name="Land M."/>
            <person name="Hauser L."/>
            <person name="Kyrpides N."/>
            <person name="Ivanova N."/>
            <person name="Biddle J.F."/>
            <person name="Zhang Z."/>
            <person name="Fitz-Gibbon S.T."/>
            <person name="Lowe T.M."/>
            <person name="Saltikov C."/>
            <person name="House C.H."/>
            <person name="Richardson P."/>
        </authorList>
    </citation>
    <scope>NUCLEOTIDE SEQUENCE [LARGE SCALE GENOMIC DNA]</scope>
    <source>
        <strain evidence="12">ATCC 700844 / DSM 13496 / JCM 10307 / IC-167</strain>
    </source>
</reference>
<accession>A8MCT3</accession>
<feature type="domain" description="Orotidine 5'-phosphate decarboxylase" evidence="10">
    <location>
        <begin position="11"/>
        <end position="209"/>
    </location>
</feature>
<evidence type="ECO:0000256" key="1">
    <source>
        <dbReference type="ARBA" id="ARBA00004861"/>
    </source>
</evidence>
<keyword evidence="5" id="KW-0665">Pyrimidine biosynthesis</keyword>
<feature type="active site" description="For OMPdecase activity" evidence="8">
    <location>
        <position position="73"/>
    </location>
</feature>
<dbReference type="OrthoDB" id="94124at2157"/>
<keyword evidence="4" id="KW-0210">Decarboxylase</keyword>
<dbReference type="EC" id="4.1.1.23" evidence="2"/>
<feature type="binding site" evidence="9">
    <location>
        <position position="39"/>
    </location>
    <ligand>
        <name>substrate</name>
    </ligand>
</feature>
<dbReference type="InterPro" id="IPR001754">
    <property type="entry name" value="OMPdeCOase_dom"/>
</dbReference>
<dbReference type="AlphaFoldDB" id="A8MCT3"/>
<dbReference type="PANTHER" id="PTHR32119">
    <property type="entry name" value="OROTIDINE 5'-PHOSPHATE DECARBOXYLASE"/>
    <property type="match status" value="1"/>
</dbReference>
<dbReference type="STRING" id="397948.Cmaq_0753"/>
<protein>
    <recommendedName>
        <fullName evidence="3">Orotidine 5'-phosphate decarboxylase</fullName>
        <ecNumber evidence="2">4.1.1.23</ecNumber>
    </recommendedName>
    <alternativeName>
        <fullName evidence="7">OMP decarboxylase</fullName>
    </alternativeName>
</protein>
<sequence length="219" mass="24035">MRIRDLRGISRVVLALDLTEPRRYWDIMNELRGLIKIVKISWVTLLTIGPDGLRRLISDNKDVYFLMDAKLADVGFINNIIAGKFKELGINGIIVHGFIGKVNMPNVSDLDILVLVSMTSGGELYDANFEEVISIIKEINAAGVIIGGNKPNLIRRARSYLGNEYVILSPGIGAQGVKPGCAIANGADFEIVGRAIYESSNPKDSFIKIEDESRKAECG</sequence>
<dbReference type="GeneID" id="5708861"/>
<dbReference type="GO" id="GO:0004590">
    <property type="term" value="F:orotidine-5'-phosphate decarboxylase activity"/>
    <property type="evidence" value="ECO:0007669"/>
    <property type="project" value="UniProtKB-EC"/>
</dbReference>
<dbReference type="SUPFAM" id="SSF51366">
    <property type="entry name" value="Ribulose-phoshate binding barrel"/>
    <property type="match status" value="1"/>
</dbReference>
<dbReference type="Gene3D" id="3.20.20.70">
    <property type="entry name" value="Aldolase class I"/>
    <property type="match status" value="1"/>
</dbReference>
<evidence type="ECO:0000256" key="7">
    <source>
        <dbReference type="ARBA" id="ARBA00033428"/>
    </source>
</evidence>
<name>A8MCT3_CALMQ</name>
<dbReference type="GO" id="GO:0044205">
    <property type="term" value="P:'de novo' UMP biosynthetic process"/>
    <property type="evidence" value="ECO:0007669"/>
    <property type="project" value="InterPro"/>
</dbReference>
<proteinExistence type="predicted"/>
<evidence type="ECO:0000256" key="3">
    <source>
        <dbReference type="ARBA" id="ARBA00021923"/>
    </source>
</evidence>
<dbReference type="GO" id="GO:0006207">
    <property type="term" value="P:'de novo' pyrimidine nucleobase biosynthetic process"/>
    <property type="evidence" value="ECO:0007669"/>
    <property type="project" value="InterPro"/>
</dbReference>
<feature type="binding site" evidence="9">
    <location>
        <position position="17"/>
    </location>
    <ligand>
        <name>substrate</name>
    </ligand>
</feature>
<dbReference type="Proteomes" id="UP000001137">
    <property type="component" value="Chromosome"/>
</dbReference>
<dbReference type="KEGG" id="cma:Cmaq_0753"/>
<gene>
    <name evidence="11" type="ordered locus">Cmaq_0753</name>
</gene>
<dbReference type="CDD" id="cd04725">
    <property type="entry name" value="OMP_decarboxylase_like"/>
    <property type="match status" value="1"/>
</dbReference>
<organism evidence="11 12">
    <name type="scientific">Caldivirga maquilingensis (strain ATCC 700844 / DSM 13496 / JCM 10307 / IC-167)</name>
    <dbReference type="NCBI Taxonomy" id="397948"/>
    <lineage>
        <taxon>Archaea</taxon>
        <taxon>Thermoproteota</taxon>
        <taxon>Thermoprotei</taxon>
        <taxon>Thermoproteales</taxon>
        <taxon>Thermoproteaceae</taxon>
        <taxon>Caldivirga</taxon>
    </lineage>
</organism>
<dbReference type="PANTHER" id="PTHR32119:SF2">
    <property type="entry name" value="OROTIDINE 5'-PHOSPHATE DECARBOXYLASE"/>
    <property type="match status" value="1"/>
</dbReference>
<evidence type="ECO:0000256" key="4">
    <source>
        <dbReference type="ARBA" id="ARBA00022793"/>
    </source>
</evidence>
<evidence type="ECO:0000313" key="12">
    <source>
        <dbReference type="Proteomes" id="UP000001137"/>
    </source>
</evidence>
<keyword evidence="6" id="KW-0456">Lyase</keyword>
<evidence type="ECO:0000256" key="5">
    <source>
        <dbReference type="ARBA" id="ARBA00022975"/>
    </source>
</evidence>
<feature type="binding site" evidence="9">
    <location>
        <position position="194"/>
    </location>
    <ligand>
        <name>substrate</name>
    </ligand>
</feature>
<evidence type="ECO:0000256" key="9">
    <source>
        <dbReference type="PIRSR" id="PIRSR614732-2"/>
    </source>
</evidence>
<dbReference type="EMBL" id="CP000852">
    <property type="protein sequence ID" value="ABW01589.1"/>
    <property type="molecule type" value="Genomic_DNA"/>
</dbReference>
<dbReference type="InterPro" id="IPR013785">
    <property type="entry name" value="Aldolase_TIM"/>
</dbReference>
<evidence type="ECO:0000256" key="8">
    <source>
        <dbReference type="PIRSR" id="PIRSR614732-1"/>
    </source>
</evidence>
<dbReference type="InterPro" id="IPR011060">
    <property type="entry name" value="RibuloseP-bd_barrel"/>
</dbReference>
<evidence type="ECO:0000256" key="2">
    <source>
        <dbReference type="ARBA" id="ARBA00012321"/>
    </source>
</evidence>
<feature type="active site" description="For OMPdecase activity" evidence="8">
    <location>
        <position position="68"/>
    </location>
</feature>
<dbReference type="SMART" id="SM00934">
    <property type="entry name" value="OMPdecase"/>
    <property type="match status" value="1"/>
</dbReference>
<dbReference type="eggNOG" id="arCOG00081">
    <property type="taxonomic scope" value="Archaea"/>
</dbReference>
<dbReference type="InterPro" id="IPR014732">
    <property type="entry name" value="OMPdecase"/>
</dbReference>
<keyword evidence="12" id="KW-1185">Reference proteome</keyword>
<dbReference type="GO" id="GO:0005829">
    <property type="term" value="C:cytosol"/>
    <property type="evidence" value="ECO:0007669"/>
    <property type="project" value="TreeGrafter"/>
</dbReference>
<comment type="pathway">
    <text evidence="1">Pyrimidine metabolism; UMP biosynthesis via de novo pathway; UMP from orotate: step 2/2.</text>
</comment>
<dbReference type="Pfam" id="PF00215">
    <property type="entry name" value="OMPdecase"/>
    <property type="match status" value="1"/>
</dbReference>
<dbReference type="RefSeq" id="WP_012185808.1">
    <property type="nucleotide sequence ID" value="NC_009954.1"/>
</dbReference>
<feature type="binding site" evidence="9">
    <location>
        <position position="119"/>
    </location>
    <ligand>
        <name>substrate</name>
    </ligand>
</feature>
<feature type="binding site" evidence="9">
    <location>
        <position position="193"/>
    </location>
    <ligand>
        <name>substrate</name>
    </ligand>
</feature>
<evidence type="ECO:0000256" key="6">
    <source>
        <dbReference type="ARBA" id="ARBA00023239"/>
    </source>
</evidence>